<evidence type="ECO:0000313" key="5">
    <source>
        <dbReference type="Ensembl" id="ENSMMDP00005013526.1"/>
    </source>
</evidence>
<dbReference type="GO" id="GO:0036374">
    <property type="term" value="F:glutathione hydrolase activity"/>
    <property type="evidence" value="ECO:0007669"/>
    <property type="project" value="UniProtKB-UniRule"/>
</dbReference>
<evidence type="ECO:0000313" key="6">
    <source>
        <dbReference type="Proteomes" id="UP000472263"/>
    </source>
</evidence>
<feature type="compositionally biased region" description="Basic and acidic residues" evidence="4">
    <location>
        <begin position="70"/>
        <end position="86"/>
    </location>
</feature>
<dbReference type="InterPro" id="IPR043137">
    <property type="entry name" value="GGT_ssub_C"/>
</dbReference>
<dbReference type="RefSeq" id="XP_029906663.1">
    <property type="nucleotide sequence ID" value="XM_030050803.1"/>
</dbReference>
<name>A0A667XWB4_9TELE</name>
<dbReference type="PANTHER" id="PTHR11686:SF54">
    <property type="entry name" value="GLUTATHIONE HYDROLASE 7"/>
    <property type="match status" value="1"/>
</dbReference>
<organism evidence="5 6">
    <name type="scientific">Myripristis murdjan</name>
    <name type="common">pinecone soldierfish</name>
    <dbReference type="NCBI Taxonomy" id="586833"/>
    <lineage>
        <taxon>Eukaryota</taxon>
        <taxon>Metazoa</taxon>
        <taxon>Chordata</taxon>
        <taxon>Craniata</taxon>
        <taxon>Vertebrata</taxon>
        <taxon>Euteleostomi</taxon>
        <taxon>Actinopterygii</taxon>
        <taxon>Neopterygii</taxon>
        <taxon>Teleostei</taxon>
        <taxon>Neoteleostei</taxon>
        <taxon>Acanthomorphata</taxon>
        <taxon>Holocentriformes</taxon>
        <taxon>Holocentridae</taxon>
        <taxon>Myripristis</taxon>
    </lineage>
</organism>
<dbReference type="GeneTree" id="ENSGT00940000156917"/>
<evidence type="ECO:0000256" key="3">
    <source>
        <dbReference type="RuleBase" id="RU368068"/>
    </source>
</evidence>
<keyword evidence="6" id="KW-1185">Reference proteome</keyword>
<reference evidence="5" key="2">
    <citation type="submission" date="2025-08" db="UniProtKB">
        <authorList>
            <consortium name="Ensembl"/>
        </authorList>
    </citation>
    <scope>IDENTIFICATION</scope>
</reference>
<evidence type="ECO:0000256" key="2">
    <source>
        <dbReference type="PIRSR" id="PIRSR600101-2"/>
    </source>
</evidence>
<dbReference type="GO" id="GO:0006751">
    <property type="term" value="P:glutathione catabolic process"/>
    <property type="evidence" value="ECO:0007669"/>
    <property type="project" value="UniProtKB-UniRule"/>
</dbReference>
<evidence type="ECO:0000256" key="1">
    <source>
        <dbReference type="ARBA" id="ARBA00009381"/>
    </source>
</evidence>
<dbReference type="EC" id="2.3.2.2" evidence="3"/>
<accession>A0A667XWB4</accession>
<dbReference type="Pfam" id="PF01019">
    <property type="entry name" value="G_glu_transpept"/>
    <property type="match status" value="1"/>
</dbReference>
<reference evidence="5" key="1">
    <citation type="submission" date="2019-06" db="EMBL/GenBank/DDBJ databases">
        <authorList>
            <consortium name="Wellcome Sanger Institute Data Sharing"/>
        </authorList>
    </citation>
    <scope>NUCLEOTIDE SEQUENCE [LARGE SCALE GENOMIC DNA]</scope>
</reference>
<comment type="catalytic activity">
    <reaction evidence="3">
        <text>glutathione + H2O = L-cysteinylglycine + L-glutamate</text>
        <dbReference type="Rhea" id="RHEA:28807"/>
        <dbReference type="ChEBI" id="CHEBI:15377"/>
        <dbReference type="ChEBI" id="CHEBI:29985"/>
        <dbReference type="ChEBI" id="CHEBI:57925"/>
        <dbReference type="ChEBI" id="CHEBI:61694"/>
        <dbReference type="EC" id="3.4.19.13"/>
    </reaction>
</comment>
<comment type="function">
    <text evidence="3">Cleaves the gamma-glutamyl peptide bond of glutathione and glutathione conjugates.</text>
</comment>
<dbReference type="EC" id="3.4.19.13" evidence="3"/>
<keyword evidence="3" id="KW-0812">Transmembrane</keyword>
<dbReference type="Gene3D" id="1.10.246.130">
    <property type="match status" value="1"/>
</dbReference>
<dbReference type="Ensembl" id="ENSMMDT00005013914.1">
    <property type="protein sequence ID" value="ENSMMDP00005013526.1"/>
    <property type="gene ID" value="ENSMMDG00005007017.1"/>
</dbReference>
<dbReference type="PANTHER" id="PTHR11686">
    <property type="entry name" value="GAMMA GLUTAMYL TRANSPEPTIDASE"/>
    <property type="match status" value="1"/>
</dbReference>
<comment type="catalytic activity">
    <reaction evidence="3">
        <text>an N-terminal (5-L-glutamyl)-[peptide] + an alpha-amino acid = 5-L-glutamyl amino acid + an N-terminal L-alpha-aminoacyl-[peptide]</text>
        <dbReference type="Rhea" id="RHEA:23904"/>
        <dbReference type="Rhea" id="RHEA-COMP:9780"/>
        <dbReference type="Rhea" id="RHEA-COMP:9795"/>
        <dbReference type="ChEBI" id="CHEBI:77644"/>
        <dbReference type="ChEBI" id="CHEBI:78597"/>
        <dbReference type="ChEBI" id="CHEBI:78599"/>
        <dbReference type="ChEBI" id="CHEBI:78608"/>
        <dbReference type="EC" id="2.3.2.2"/>
    </reaction>
</comment>
<feature type="compositionally biased region" description="Polar residues" evidence="4">
    <location>
        <begin position="9"/>
        <end position="33"/>
    </location>
</feature>
<comment type="subcellular location">
    <subcellularLocation>
        <location evidence="3">Membrane</location>
        <topology evidence="3">Single-pass type II membrane protein</topology>
    </subcellularLocation>
</comment>
<dbReference type="InterPro" id="IPR043138">
    <property type="entry name" value="GGT_lsub"/>
</dbReference>
<comment type="similarity">
    <text evidence="1">Belongs to the gamma-glutamyltransferase family.</text>
</comment>
<dbReference type="OrthoDB" id="2015213at2759"/>
<keyword evidence="3" id="KW-0378">Hydrolase</keyword>
<feature type="region of interest" description="Disordered" evidence="4">
    <location>
        <begin position="1"/>
        <end position="41"/>
    </location>
</feature>
<feature type="binding site" evidence="2">
    <location>
        <position position="557"/>
    </location>
    <ligand>
        <name>L-glutamate</name>
        <dbReference type="ChEBI" id="CHEBI:29985"/>
    </ligand>
</feature>
<comment type="pathway">
    <text evidence="3">Sulfur metabolism; glutathione metabolism.</text>
</comment>
<protein>
    <recommendedName>
        <fullName evidence="3">Glutathione hydrolase</fullName>
        <ecNumber evidence="3">2.3.2.2</ecNumber>
        <ecNumber evidence="3">3.4.19.13</ecNumber>
    </recommendedName>
    <alternativeName>
        <fullName evidence="3">Gamma-glutamyltransferase</fullName>
    </alternativeName>
    <alternativeName>
        <fullName evidence="3">Gamma-glutamyltranspeptidase</fullName>
    </alternativeName>
</protein>
<dbReference type="Proteomes" id="UP000472263">
    <property type="component" value="Chromosome 5"/>
</dbReference>
<reference evidence="5" key="3">
    <citation type="submission" date="2025-09" db="UniProtKB">
        <authorList>
            <consortium name="Ensembl"/>
        </authorList>
    </citation>
    <scope>IDENTIFICATION</scope>
</reference>
<evidence type="ECO:0000256" key="4">
    <source>
        <dbReference type="SAM" id="MobiDB-lite"/>
    </source>
</evidence>
<comment type="catalytic activity">
    <reaction evidence="3">
        <text>an S-substituted glutathione + H2O = an S-substituted L-cysteinylglycine + L-glutamate</text>
        <dbReference type="Rhea" id="RHEA:59468"/>
        <dbReference type="ChEBI" id="CHEBI:15377"/>
        <dbReference type="ChEBI" id="CHEBI:29985"/>
        <dbReference type="ChEBI" id="CHEBI:90779"/>
        <dbReference type="ChEBI" id="CHEBI:143103"/>
        <dbReference type="EC" id="3.4.19.13"/>
    </reaction>
</comment>
<dbReference type="SUPFAM" id="SSF56235">
    <property type="entry name" value="N-terminal nucleophile aminohydrolases (Ntn hydrolases)"/>
    <property type="match status" value="1"/>
</dbReference>
<dbReference type="PRINTS" id="PR01210">
    <property type="entry name" value="GGTRANSPTASE"/>
</dbReference>
<dbReference type="InterPro" id="IPR029055">
    <property type="entry name" value="Ntn_hydrolases_N"/>
</dbReference>
<dbReference type="GO" id="GO:0005886">
    <property type="term" value="C:plasma membrane"/>
    <property type="evidence" value="ECO:0007669"/>
    <property type="project" value="TreeGrafter"/>
</dbReference>
<dbReference type="AlphaFoldDB" id="A0A667XWB4"/>
<feature type="region of interest" description="Disordered" evidence="4">
    <location>
        <begin position="60"/>
        <end position="88"/>
    </location>
</feature>
<gene>
    <name evidence="5" type="primary">LOC115358789</name>
</gene>
<dbReference type="GO" id="GO:0103068">
    <property type="term" value="F:leukotriene C4 gamma-glutamyl transferase activity"/>
    <property type="evidence" value="ECO:0007669"/>
    <property type="project" value="UniProtKB-EC"/>
</dbReference>
<feature type="transmembrane region" description="Helical" evidence="3">
    <location>
        <begin position="102"/>
        <end position="125"/>
    </location>
</feature>
<proteinExistence type="inferred from homology"/>
<keyword evidence="3" id="KW-1133">Transmembrane helix</keyword>
<dbReference type="InParanoid" id="A0A667XWB4"/>
<keyword evidence="3" id="KW-0808">Transferase</keyword>
<sequence length="649" mass="70568">MRADVSPETKLNNNQSSCNYKSFGGSPQLTDNTPPEDFTCDWQREHDEDTDLCHPPNEIPLRQMASGSHKVSDKSHHFNKETDKESFPGGPRAGCLWQDTLIPVYVASVTFAIGVALVLILQIHLRESPVFIKGVLLSDHERCTALGQKVLRDGGSSVDAAVVATLCLGVVNPHVSGIGGGGLMLVHDIHKKETRVINFQETAPYALKEEMLHSDLELKPGLQVGVPGMFRGLHQAHKLYGRMSWEDVVTRAADVAREGFNVSRGLAEAIVTVKDEKLSGHFRSMFFPGGRALLPGSFVKIPRLAEVMEAGLSDFYNGSLSQEIVDEVRAHGGVLSREDISNYSAEVGPPLEGLYREFKVQVPPPPSVGAALISALNILEGRHVTESNRTADDAYHWIAESLKAALAMASGLGDPVYDSSVTQLVSEMLSKSHANVLRQMMSDSHAAPPEHYSTLHSLQGEKVAGQVVVMGPDDLTVSVASSLSRPFGSRIITPSGVLLNSHILGFSWPNKTQGPLQTNRRNSVQPGKRPLSCLMPVLVVPAWHTCGTFMALSNSDGDHSLSGIAQVLIKALPFHTKINSSLFPGRLHPWLQPNTLLVDSAFPQEDVQALHVKGHIVQRVTTLSVVHAIQRENDIIKAIEDLHSSDSFI</sequence>
<dbReference type="InterPro" id="IPR000101">
    <property type="entry name" value="GGT_peptidase"/>
</dbReference>
<dbReference type="GeneID" id="115358789"/>
<keyword evidence="3" id="KW-0472">Membrane</keyword>
<dbReference type="UniPathway" id="UPA00204"/>
<keyword evidence="3" id="KW-0012">Acyltransferase</keyword>
<dbReference type="Gene3D" id="3.60.20.40">
    <property type="match status" value="1"/>
</dbReference>